<dbReference type="Pfam" id="PF07804">
    <property type="entry name" value="HipA_C"/>
    <property type="match status" value="1"/>
</dbReference>
<feature type="domain" description="HipA-like C-terminal" evidence="4">
    <location>
        <begin position="148"/>
        <end position="338"/>
    </location>
</feature>
<evidence type="ECO:0000256" key="2">
    <source>
        <dbReference type="ARBA" id="ARBA00022679"/>
    </source>
</evidence>
<dbReference type="GO" id="GO:0004674">
    <property type="term" value="F:protein serine/threonine kinase activity"/>
    <property type="evidence" value="ECO:0007669"/>
    <property type="project" value="TreeGrafter"/>
</dbReference>
<dbReference type="GO" id="GO:0005829">
    <property type="term" value="C:cytosol"/>
    <property type="evidence" value="ECO:0007669"/>
    <property type="project" value="TreeGrafter"/>
</dbReference>
<name>A0A1G8F2W4_9PSED</name>
<reference evidence="6" key="1">
    <citation type="submission" date="2016-10" db="EMBL/GenBank/DDBJ databases">
        <authorList>
            <person name="Varghese N."/>
            <person name="Submissions S."/>
        </authorList>
    </citation>
    <scope>NUCLEOTIDE SEQUENCE [LARGE SCALE GENOMIC DNA]</scope>
    <source>
        <strain evidence="6">ATCC 700689</strain>
    </source>
</reference>
<dbReference type="STRING" id="89065.SAMN05216605_10877"/>
<evidence type="ECO:0000256" key="3">
    <source>
        <dbReference type="ARBA" id="ARBA00022777"/>
    </source>
</evidence>
<evidence type="ECO:0000313" key="6">
    <source>
        <dbReference type="Proteomes" id="UP000182894"/>
    </source>
</evidence>
<sequence>MHLEFEKPELGQNSPCSFAYDQHYLVDHLNALGSSTGQSVSARIPLSWDLYRTPGLPAFLLDILPAGAARRFLLARLAIPERNHTSADLILLERCTPAPVGHLRIKESLEALATGNSIGFDRNEVVTRDSRFLEYAYEQGAAVGGATGAGGEAPKLLLAEDADGLMHPDATLADENVHQHWFVKFSRNKGNETDRTILRSEFCYYQALEVIGVDVVSCDGMSLEEARKPSLWMKRFDRRVTAQGVRRLGVESVYSLADITRPGSYMSHVQAITVLANAWSSNGQDDEIPALVAEYLRRDLINQVLGNSDNHGRNTSILRDEKRLGLAPIYDLAPMVMDEEGVTRTTKWPDPIERAGEVDWLAACRSLAPWADPDQLFEGLKADARRLLALPDLLSEGGLPQKTFKHPRIALTRLHPTFRAWGLA</sequence>
<dbReference type="InterPro" id="IPR016869">
    <property type="entry name" value="UCP028135_HipA-like"/>
</dbReference>
<dbReference type="InterPro" id="IPR012893">
    <property type="entry name" value="HipA-like_C"/>
</dbReference>
<proteinExistence type="inferred from homology"/>
<comment type="similarity">
    <text evidence="1">Belongs to the HipA Ser/Thr kinase family.</text>
</comment>
<gene>
    <name evidence="5" type="ORF">SAMN05216605_10877</name>
</gene>
<protein>
    <submittedName>
        <fullName evidence="5">Serine/threonine-protein kinase HipA</fullName>
    </submittedName>
</protein>
<keyword evidence="2" id="KW-0808">Transferase</keyword>
<organism evidence="5 6">
    <name type="scientific">Pseudomonas abietaniphila</name>
    <dbReference type="NCBI Taxonomy" id="89065"/>
    <lineage>
        <taxon>Bacteria</taxon>
        <taxon>Pseudomonadati</taxon>
        <taxon>Pseudomonadota</taxon>
        <taxon>Gammaproteobacteria</taxon>
        <taxon>Pseudomonadales</taxon>
        <taxon>Pseudomonadaceae</taxon>
        <taxon>Pseudomonas</taxon>
    </lineage>
</organism>
<keyword evidence="3 5" id="KW-0418">Kinase</keyword>
<accession>A0A1G8F2W4</accession>
<dbReference type="OrthoDB" id="9805913at2"/>
<dbReference type="Proteomes" id="UP000182894">
    <property type="component" value="Unassembled WGS sequence"/>
</dbReference>
<dbReference type="PANTHER" id="PTHR37419">
    <property type="entry name" value="SERINE/THREONINE-PROTEIN KINASE TOXIN HIPA"/>
    <property type="match status" value="1"/>
</dbReference>
<evidence type="ECO:0000313" key="5">
    <source>
        <dbReference type="EMBL" id="SDH76451.1"/>
    </source>
</evidence>
<dbReference type="InterPro" id="IPR052028">
    <property type="entry name" value="HipA_Ser/Thr_kinase"/>
</dbReference>
<evidence type="ECO:0000259" key="4">
    <source>
        <dbReference type="Pfam" id="PF07804"/>
    </source>
</evidence>
<keyword evidence="6" id="KW-1185">Reference proteome</keyword>
<dbReference type="AlphaFoldDB" id="A0A1G8F2W4"/>
<evidence type="ECO:0000256" key="1">
    <source>
        <dbReference type="ARBA" id="ARBA00010164"/>
    </source>
</evidence>
<dbReference type="PANTHER" id="PTHR37419:SF8">
    <property type="entry name" value="TOXIN YJJJ"/>
    <property type="match status" value="1"/>
</dbReference>
<dbReference type="PIRSF" id="PIRSF028135">
    <property type="entry name" value="UCP028135_HipA-like"/>
    <property type="match status" value="1"/>
</dbReference>
<dbReference type="EMBL" id="FNCO01000008">
    <property type="protein sequence ID" value="SDH76451.1"/>
    <property type="molecule type" value="Genomic_DNA"/>
</dbReference>